<name>A0A6J5PVC6_9CAUD</name>
<dbReference type="Pfam" id="PF07102">
    <property type="entry name" value="YbcO"/>
    <property type="match status" value="1"/>
</dbReference>
<sequence length="120" mass="13675">MYRDPDLLKLAQGAECLLKCHPYCMGDEGSTTVAAHSNQLIHGKGRGIKADDCMSVWACNRCHDWLDTGGEMTKRQKAKVFDEGWYRQVGEWHKIADNHTIKPWRKEAAERVLKHIGAPR</sequence>
<accession>A0A6J5PVC6</accession>
<organism evidence="1">
    <name type="scientific">uncultured Caudovirales phage</name>
    <dbReference type="NCBI Taxonomy" id="2100421"/>
    <lineage>
        <taxon>Viruses</taxon>
        <taxon>Duplodnaviria</taxon>
        <taxon>Heunggongvirae</taxon>
        <taxon>Uroviricota</taxon>
        <taxon>Caudoviricetes</taxon>
        <taxon>Peduoviridae</taxon>
        <taxon>Maltschvirus</taxon>
        <taxon>Maltschvirus maltsch</taxon>
    </lineage>
</organism>
<gene>
    <name evidence="1" type="ORF">UFOVP996_43</name>
</gene>
<evidence type="ECO:0000313" key="1">
    <source>
        <dbReference type="EMBL" id="CAB4175840.1"/>
    </source>
</evidence>
<protein>
    <submittedName>
        <fullName evidence="1">Uncharacterized protein</fullName>
    </submittedName>
</protein>
<reference evidence="1" key="1">
    <citation type="submission" date="2020-05" db="EMBL/GenBank/DDBJ databases">
        <authorList>
            <person name="Chiriac C."/>
            <person name="Salcher M."/>
            <person name="Ghai R."/>
            <person name="Kavagutti S V."/>
        </authorList>
    </citation>
    <scope>NUCLEOTIDE SEQUENCE</scope>
</reference>
<dbReference type="Gene3D" id="3.30.50.20">
    <property type="entry name" value="prophage-derive protein ybcO"/>
    <property type="match status" value="1"/>
</dbReference>
<dbReference type="EMBL" id="LR796927">
    <property type="protein sequence ID" value="CAB4175840.1"/>
    <property type="molecule type" value="Genomic_DNA"/>
</dbReference>
<dbReference type="InterPro" id="IPR010774">
    <property type="entry name" value="YbcO"/>
</dbReference>
<proteinExistence type="predicted"/>